<evidence type="ECO:0000256" key="6">
    <source>
        <dbReference type="ARBA" id="ARBA00023004"/>
    </source>
</evidence>
<dbReference type="RefSeq" id="WP_099343645.1">
    <property type="nucleotide sequence ID" value="NZ_CP032098.1"/>
</dbReference>
<feature type="domain" description="Fe2OG dioxygenase" evidence="7">
    <location>
        <begin position="117"/>
        <end position="227"/>
    </location>
</feature>
<evidence type="ECO:0000256" key="2">
    <source>
        <dbReference type="ARBA" id="ARBA00022723"/>
    </source>
</evidence>
<dbReference type="Proteomes" id="UP000221222">
    <property type="component" value="Unassembled WGS sequence"/>
</dbReference>
<dbReference type="Proteomes" id="UP000262712">
    <property type="component" value="Chromosome"/>
</dbReference>
<dbReference type="PANTHER" id="PTHR10869:SF246">
    <property type="entry name" value="TRANSMEMBRANE PROLYL 4-HYDROXYLASE"/>
    <property type="match status" value="1"/>
</dbReference>
<dbReference type="SMART" id="SM00702">
    <property type="entry name" value="P4Hc"/>
    <property type="match status" value="1"/>
</dbReference>
<sequence length="230" mass="27289">MVQISNYIYCKDDILQLDMPTKLFPNPYYDYPYMIIDDFFSENNIKELNRLLRIDDDIEEAKVRKLTRINSIDKKLDKSIRKTKIHKIPSKFDELYQKQFIFFQKRIEDFFKMALTTSTSVQILEYTKGSFYKAHSDDSNMLLKDDKLVGFKPVAEQRKITTVLFLSDDYEGGELIFNYLYNEDKEVVKIRGKKGQMVVFLSNPIFTHEVKEVKTGNRFTLVQWHDAVLN</sequence>
<evidence type="ECO:0000259" key="7">
    <source>
        <dbReference type="PROSITE" id="PS51471"/>
    </source>
</evidence>
<dbReference type="Gene3D" id="2.60.120.620">
    <property type="entry name" value="q2cbj1_9rhob like domain"/>
    <property type="match status" value="1"/>
</dbReference>
<comment type="cofactor">
    <cofactor evidence="1">
        <name>L-ascorbate</name>
        <dbReference type="ChEBI" id="CHEBI:38290"/>
    </cofactor>
</comment>
<evidence type="ECO:0000256" key="5">
    <source>
        <dbReference type="ARBA" id="ARBA00023002"/>
    </source>
</evidence>
<dbReference type="PANTHER" id="PTHR10869">
    <property type="entry name" value="PROLYL 4-HYDROXYLASE ALPHA SUBUNIT"/>
    <property type="match status" value="1"/>
</dbReference>
<evidence type="ECO:0000313" key="8">
    <source>
        <dbReference type="EMBL" id="AXX91161.1"/>
    </source>
</evidence>
<reference evidence="9 10" key="1">
    <citation type="submission" date="2017-09" db="EMBL/GenBank/DDBJ databases">
        <title>Arcobacter canalis sp. nov., a new species isolated from a water canal contaminated with urban sewage.</title>
        <authorList>
            <person name="Perez-Cataluna A."/>
            <person name="Salas-Masso N."/>
            <person name="Figueras M.J."/>
        </authorList>
    </citation>
    <scope>NUCLEOTIDE SEQUENCE [LARGE SCALE GENOMIC DNA]</scope>
    <source>
        <strain evidence="9 10">F98-3</strain>
    </source>
</reference>
<dbReference type="EMBL" id="CP032098">
    <property type="protein sequence ID" value="AXX91161.1"/>
    <property type="molecule type" value="Genomic_DNA"/>
</dbReference>
<evidence type="ECO:0000313" key="9">
    <source>
        <dbReference type="EMBL" id="PHO16840.1"/>
    </source>
</evidence>
<dbReference type="Pfam" id="PF13640">
    <property type="entry name" value="2OG-FeII_Oxy_3"/>
    <property type="match status" value="1"/>
</dbReference>
<dbReference type="GO" id="GO:0016705">
    <property type="term" value="F:oxidoreductase activity, acting on paired donors, with incorporation or reduction of molecular oxygen"/>
    <property type="evidence" value="ECO:0007669"/>
    <property type="project" value="InterPro"/>
</dbReference>
<dbReference type="InterPro" id="IPR006620">
    <property type="entry name" value="Pro_4_hyd_alph"/>
</dbReference>
<dbReference type="PROSITE" id="PS51471">
    <property type="entry name" value="FE2OG_OXY"/>
    <property type="match status" value="1"/>
</dbReference>
<keyword evidence="3" id="KW-0847">Vitamin C</keyword>
<reference evidence="8 11" key="2">
    <citation type="submission" date="2018-08" db="EMBL/GenBank/DDBJ databases">
        <title>Complete genome of the Arcobacter molluscorum type strain LMG 25693.</title>
        <authorList>
            <person name="Miller W.G."/>
            <person name="Yee E."/>
            <person name="Bono J.L."/>
        </authorList>
    </citation>
    <scope>NUCLEOTIDE SEQUENCE [LARGE SCALE GENOMIC DNA]</scope>
    <source>
        <strain evidence="8 11">CECT 7696</strain>
    </source>
</reference>
<dbReference type="EMBL" id="NXFY01000038">
    <property type="protein sequence ID" value="PHO16840.1"/>
    <property type="molecule type" value="Genomic_DNA"/>
</dbReference>
<keyword evidence="2" id="KW-0479">Metal-binding</keyword>
<name>A0A2G1DEI3_9BACT</name>
<dbReference type="GO" id="GO:0031418">
    <property type="term" value="F:L-ascorbic acid binding"/>
    <property type="evidence" value="ECO:0007669"/>
    <property type="project" value="UniProtKB-KW"/>
</dbReference>
<keyword evidence="5" id="KW-0560">Oxidoreductase</keyword>
<dbReference type="AlphaFoldDB" id="A0A2G1DEI3"/>
<evidence type="ECO:0000256" key="3">
    <source>
        <dbReference type="ARBA" id="ARBA00022896"/>
    </source>
</evidence>
<proteinExistence type="predicted"/>
<dbReference type="GO" id="GO:0005506">
    <property type="term" value="F:iron ion binding"/>
    <property type="evidence" value="ECO:0007669"/>
    <property type="project" value="InterPro"/>
</dbReference>
<accession>A0A2G1DEI3</accession>
<dbReference type="InterPro" id="IPR045054">
    <property type="entry name" value="P4HA-like"/>
</dbReference>
<evidence type="ECO:0000313" key="10">
    <source>
        <dbReference type="Proteomes" id="UP000221222"/>
    </source>
</evidence>
<dbReference type="KEGG" id="amol:AMOL_0122"/>
<keyword evidence="4" id="KW-0223">Dioxygenase</keyword>
<keyword evidence="10" id="KW-1185">Reference proteome</keyword>
<evidence type="ECO:0000256" key="4">
    <source>
        <dbReference type="ARBA" id="ARBA00022964"/>
    </source>
</evidence>
<evidence type="ECO:0000313" key="11">
    <source>
        <dbReference type="Proteomes" id="UP000262712"/>
    </source>
</evidence>
<organism evidence="9 10">
    <name type="scientific">Malaciobacter molluscorum LMG 25693</name>
    <dbReference type="NCBI Taxonomy" id="870501"/>
    <lineage>
        <taxon>Bacteria</taxon>
        <taxon>Pseudomonadati</taxon>
        <taxon>Campylobacterota</taxon>
        <taxon>Epsilonproteobacteria</taxon>
        <taxon>Campylobacterales</taxon>
        <taxon>Arcobacteraceae</taxon>
        <taxon>Malaciobacter</taxon>
    </lineage>
</organism>
<gene>
    <name evidence="8" type="ORF">AMOL_0122</name>
    <name evidence="9" type="ORF">CPU12_13560</name>
</gene>
<dbReference type="InterPro" id="IPR005123">
    <property type="entry name" value="Oxoglu/Fe-dep_dioxygenase_dom"/>
</dbReference>
<dbReference type="InterPro" id="IPR044862">
    <property type="entry name" value="Pro_4_hyd_alph_FE2OG_OXY"/>
</dbReference>
<evidence type="ECO:0000256" key="1">
    <source>
        <dbReference type="ARBA" id="ARBA00001961"/>
    </source>
</evidence>
<protein>
    <submittedName>
        <fullName evidence="8">2OG-Fe(II) oxygenase family protein</fullName>
    </submittedName>
</protein>
<keyword evidence="6" id="KW-0408">Iron</keyword>
<dbReference type="GO" id="GO:0051213">
    <property type="term" value="F:dioxygenase activity"/>
    <property type="evidence" value="ECO:0007669"/>
    <property type="project" value="UniProtKB-KW"/>
</dbReference>